<dbReference type="GO" id="GO:0008863">
    <property type="term" value="F:formate dehydrogenase (NAD+) activity"/>
    <property type="evidence" value="ECO:0007669"/>
    <property type="project" value="InterPro"/>
</dbReference>
<dbReference type="NCBIfam" id="TIGR01583">
    <property type="entry name" value="formate-DH-gamm"/>
    <property type="match status" value="1"/>
</dbReference>
<evidence type="ECO:0000256" key="10">
    <source>
        <dbReference type="ARBA" id="ARBA00022989"/>
    </source>
</evidence>
<feature type="transmembrane region" description="Helical" evidence="14">
    <location>
        <begin position="228"/>
        <end position="252"/>
    </location>
</feature>
<keyword evidence="11" id="KW-0408">Iron</keyword>
<feature type="transmembrane region" description="Helical" evidence="14">
    <location>
        <begin position="326"/>
        <end position="345"/>
    </location>
</feature>
<dbReference type="EC" id="1.2.1.2" evidence="16"/>
<dbReference type="OrthoDB" id="9790598at2"/>
<evidence type="ECO:0000256" key="4">
    <source>
        <dbReference type="ARBA" id="ARBA00022448"/>
    </source>
</evidence>
<dbReference type="AlphaFoldDB" id="A0A0D6JIJ7"/>
<feature type="region of interest" description="Disordered" evidence="13">
    <location>
        <begin position="385"/>
        <end position="405"/>
    </location>
</feature>
<evidence type="ECO:0000256" key="14">
    <source>
        <dbReference type="SAM" id="Phobius"/>
    </source>
</evidence>
<dbReference type="RefSeq" id="WP_052743970.1">
    <property type="nucleotide sequence ID" value="NZ_LN829118.1"/>
</dbReference>
<keyword evidence="12 14" id="KW-0472">Membrane</keyword>
<keyword evidence="5" id="KW-1003">Cell membrane</keyword>
<accession>A0A0D6JIJ7</accession>
<keyword evidence="17" id="KW-1185">Reference proteome</keyword>
<dbReference type="GO" id="GO:0009055">
    <property type="term" value="F:electron transfer activity"/>
    <property type="evidence" value="ECO:0007669"/>
    <property type="project" value="InterPro"/>
</dbReference>
<dbReference type="Gene3D" id="1.20.950.20">
    <property type="entry name" value="Transmembrane di-heme cytochromes, Chain C"/>
    <property type="match status" value="1"/>
</dbReference>
<evidence type="ECO:0000259" key="15">
    <source>
        <dbReference type="Pfam" id="PF01292"/>
    </source>
</evidence>
<evidence type="ECO:0000256" key="6">
    <source>
        <dbReference type="ARBA" id="ARBA00022617"/>
    </source>
</evidence>
<dbReference type="GO" id="GO:0005886">
    <property type="term" value="C:plasma membrane"/>
    <property type="evidence" value="ECO:0007669"/>
    <property type="project" value="UniProtKB-SubCell"/>
</dbReference>
<keyword evidence="7 14" id="KW-0812">Transmembrane</keyword>
<evidence type="ECO:0000256" key="11">
    <source>
        <dbReference type="ARBA" id="ARBA00023004"/>
    </source>
</evidence>
<evidence type="ECO:0000256" key="12">
    <source>
        <dbReference type="ARBA" id="ARBA00023136"/>
    </source>
</evidence>
<protein>
    <submittedName>
        <fullName evidence="16">Formate dehydrogenase-O, gamma subunit</fullName>
        <ecNumber evidence="16">1.2.1.2</ecNumber>
    </submittedName>
</protein>
<comment type="similarity">
    <text evidence="3">Belongs to the formate dehydrogenase gamma subunit family.</text>
</comment>
<dbReference type="GO" id="GO:0036397">
    <property type="term" value="F:formate dehydrogenase (quinone) activity"/>
    <property type="evidence" value="ECO:0007669"/>
    <property type="project" value="TreeGrafter"/>
</dbReference>
<dbReference type="InterPro" id="IPR051817">
    <property type="entry name" value="FDH_cytochrome_b556_subunit"/>
</dbReference>
<evidence type="ECO:0000256" key="8">
    <source>
        <dbReference type="ARBA" id="ARBA00022723"/>
    </source>
</evidence>
<dbReference type="Pfam" id="PF01292">
    <property type="entry name" value="Ni_hydr_CYTB"/>
    <property type="match status" value="1"/>
</dbReference>
<dbReference type="PANTHER" id="PTHR30074">
    <property type="entry name" value="FORMATE DEHYDROGENASE, NITRATE-INDUCIBLE, CYTOCHROME B556 FDN SUBUNIT"/>
    <property type="match status" value="1"/>
</dbReference>
<dbReference type="KEGG" id="fiy:BN1229_v1_3216"/>
<keyword evidence="10 14" id="KW-1133">Transmembrane helix</keyword>
<proteinExistence type="inferred from homology"/>
<feature type="transmembrane region" description="Helical" evidence="14">
    <location>
        <begin position="142"/>
        <end position="163"/>
    </location>
</feature>
<gene>
    <name evidence="16" type="ORF">YBN1229_v1_3216</name>
</gene>
<dbReference type="PANTHER" id="PTHR30074:SF6">
    <property type="entry name" value="FORMATE DEHYDROGENASE GAMMA SUBUNIT"/>
    <property type="match status" value="1"/>
</dbReference>
<evidence type="ECO:0000256" key="5">
    <source>
        <dbReference type="ARBA" id="ARBA00022475"/>
    </source>
</evidence>
<dbReference type="InterPro" id="IPR016174">
    <property type="entry name" value="Di-haem_cyt_TM"/>
</dbReference>
<keyword evidence="16" id="KW-0560">Oxidoreductase</keyword>
<evidence type="ECO:0000256" key="2">
    <source>
        <dbReference type="ARBA" id="ARBA00004651"/>
    </source>
</evidence>
<comment type="cofactor">
    <cofactor evidence="1">
        <name>heme</name>
        <dbReference type="ChEBI" id="CHEBI:30413"/>
    </cofactor>
</comment>
<sequence>MSAYRVAGGLAAALLAALLIWMATYAAAPKPMVLPSVQIGGEPGERTVWVDRSKLLSDRNAAETLPAVARPQEDVVAGGTQAGGSVSNPKQIVQSWKLDKADSQILITPEKRTGTTSLPYRNTNLLEQPQGRDWRRARNGTVVYTGGWLILGVSLALALFLFARGRIRIAEGRSSGTVERFNQVERANHWMTATAFVVLALTGLVVLYGKPLLLPFISPSAFHEVASISAWLHMAASVAFVIGVVAMAWLWLRENLPSRLDVEWLKEGGGFLSDGRHNPPARKFNAGQKIVFWGVTLGGLAALISGVTLMFPFAWLGFDGMQWAQLAHAVIALLMIALIIGHIYIGTVGMEGAIDAMWSGRVDRNWAKEHHSLWYRDISGNWRDPDGTGTEQTSSTHHHHPKAAE</sequence>
<evidence type="ECO:0000256" key="7">
    <source>
        <dbReference type="ARBA" id="ARBA00022692"/>
    </source>
</evidence>
<feature type="domain" description="Cytochrome b561 bacterial/Ni-hydrogenase" evidence="15">
    <location>
        <begin position="180"/>
        <end position="360"/>
    </location>
</feature>
<dbReference type="GO" id="GO:0046872">
    <property type="term" value="F:metal ion binding"/>
    <property type="evidence" value="ECO:0007669"/>
    <property type="project" value="UniProtKB-KW"/>
</dbReference>
<dbReference type="EMBL" id="LN829119">
    <property type="protein sequence ID" value="CPR21783.1"/>
    <property type="molecule type" value="Genomic_DNA"/>
</dbReference>
<dbReference type="GO" id="GO:0015944">
    <property type="term" value="P:formate oxidation"/>
    <property type="evidence" value="ECO:0007669"/>
    <property type="project" value="TreeGrafter"/>
</dbReference>
<dbReference type="GO" id="GO:0009326">
    <property type="term" value="C:formate dehydrogenase complex"/>
    <property type="evidence" value="ECO:0007669"/>
    <property type="project" value="InterPro"/>
</dbReference>
<evidence type="ECO:0000313" key="16">
    <source>
        <dbReference type="EMBL" id="CPR21783.1"/>
    </source>
</evidence>
<dbReference type="InterPro" id="IPR011577">
    <property type="entry name" value="Cyt_b561_bac/Ni-Hgenase"/>
</dbReference>
<dbReference type="KEGG" id="fil:BN1229_v1_2698"/>
<feature type="compositionally biased region" description="Basic residues" evidence="13">
    <location>
        <begin position="396"/>
        <end position="405"/>
    </location>
</feature>
<feature type="transmembrane region" description="Helical" evidence="14">
    <location>
        <begin position="290"/>
        <end position="314"/>
    </location>
</feature>
<evidence type="ECO:0000256" key="1">
    <source>
        <dbReference type="ARBA" id="ARBA00001971"/>
    </source>
</evidence>
<name>A0A0D6JIJ7_9HYPH</name>
<reference evidence="17" key="1">
    <citation type="submission" date="2015-02" db="EMBL/GenBank/DDBJ databases">
        <authorList>
            <person name="Chooi Y.-H."/>
        </authorList>
    </citation>
    <scope>NUCLEOTIDE SEQUENCE [LARGE SCALE GENOMIC DNA]</scope>
    <source>
        <strain evidence="17">strain Y</strain>
    </source>
</reference>
<evidence type="ECO:0000313" key="17">
    <source>
        <dbReference type="Proteomes" id="UP000033187"/>
    </source>
</evidence>
<keyword evidence="9" id="KW-0249">Electron transport</keyword>
<comment type="subcellular location">
    <subcellularLocation>
        <location evidence="2">Cell membrane</location>
        <topology evidence="2">Multi-pass membrane protein</topology>
    </subcellularLocation>
</comment>
<dbReference type="InterPro" id="IPR006471">
    <property type="entry name" value="Formate_DH_gsu"/>
</dbReference>
<evidence type="ECO:0000256" key="3">
    <source>
        <dbReference type="ARBA" id="ARBA00010747"/>
    </source>
</evidence>
<evidence type="ECO:0000256" key="9">
    <source>
        <dbReference type="ARBA" id="ARBA00022982"/>
    </source>
</evidence>
<keyword evidence="8" id="KW-0479">Metal-binding</keyword>
<feature type="transmembrane region" description="Helical" evidence="14">
    <location>
        <begin position="190"/>
        <end position="208"/>
    </location>
</feature>
<dbReference type="GO" id="GO:0022904">
    <property type="term" value="P:respiratory electron transport chain"/>
    <property type="evidence" value="ECO:0007669"/>
    <property type="project" value="InterPro"/>
</dbReference>
<dbReference type="SUPFAM" id="SSF81342">
    <property type="entry name" value="Transmembrane di-heme cytochromes"/>
    <property type="match status" value="1"/>
</dbReference>
<dbReference type="GO" id="GO:0009061">
    <property type="term" value="P:anaerobic respiration"/>
    <property type="evidence" value="ECO:0007669"/>
    <property type="project" value="TreeGrafter"/>
</dbReference>
<dbReference type="Proteomes" id="UP000033187">
    <property type="component" value="Chromosome 1"/>
</dbReference>
<keyword evidence="6" id="KW-0349">Heme</keyword>
<organism evidence="16 17">
    <name type="scientific">Candidatus Filomicrobium marinum</name>
    <dbReference type="NCBI Taxonomy" id="1608628"/>
    <lineage>
        <taxon>Bacteria</taxon>
        <taxon>Pseudomonadati</taxon>
        <taxon>Pseudomonadota</taxon>
        <taxon>Alphaproteobacteria</taxon>
        <taxon>Hyphomicrobiales</taxon>
        <taxon>Hyphomicrobiaceae</taxon>
        <taxon>Filomicrobium</taxon>
    </lineage>
</organism>
<keyword evidence="4" id="KW-0813">Transport</keyword>
<evidence type="ECO:0000256" key="13">
    <source>
        <dbReference type="SAM" id="MobiDB-lite"/>
    </source>
</evidence>